<evidence type="ECO:0008006" key="3">
    <source>
        <dbReference type="Google" id="ProtNLM"/>
    </source>
</evidence>
<organism evidence="1 2">
    <name type="scientific">Butyrivibrio proteoclasticus (strain ATCC 51982 / DSM 14932 / B316)</name>
    <name type="common">Clostridium proteoclasticum</name>
    <dbReference type="NCBI Taxonomy" id="515622"/>
    <lineage>
        <taxon>Bacteria</taxon>
        <taxon>Bacillati</taxon>
        <taxon>Bacillota</taxon>
        <taxon>Clostridia</taxon>
        <taxon>Lachnospirales</taxon>
        <taxon>Lachnospiraceae</taxon>
        <taxon>Butyrivibrio</taxon>
    </lineage>
</organism>
<protein>
    <recommendedName>
        <fullName evidence="3">DUF1232 domain-containing protein</fullName>
    </recommendedName>
</protein>
<dbReference type="EMBL" id="CP001810">
    <property type="protein sequence ID" value="ADL33427.1"/>
    <property type="molecule type" value="Genomic_DNA"/>
</dbReference>
<dbReference type="Proteomes" id="UP000001299">
    <property type="component" value="Chromosome 1"/>
</dbReference>
<evidence type="ECO:0000313" key="1">
    <source>
        <dbReference type="EMBL" id="ADL33427.1"/>
    </source>
</evidence>
<name>E0S0V2_BUTPB</name>
<accession>E0S0V2</accession>
<gene>
    <name evidence="1" type="ordered locus">bpr_I0682</name>
</gene>
<dbReference type="KEGG" id="bpb:bpr_I0682"/>
<dbReference type="STRING" id="515622.bpr_I0682"/>
<evidence type="ECO:0000313" key="2">
    <source>
        <dbReference type="Proteomes" id="UP000001299"/>
    </source>
</evidence>
<reference evidence="1 2" key="1">
    <citation type="journal article" date="2010" name="PLoS ONE">
        <title>The glycobiome of the rumen bacterium Butyrivibrio proteoclasticus B316(T) highlights adaptation to a polysaccharide-rich environment.</title>
        <authorList>
            <person name="Kelly W.J."/>
            <person name="Leahy S.C."/>
            <person name="Altermann E."/>
            <person name="Yeoman C.J."/>
            <person name="Dunne J.C."/>
            <person name="Kong Z."/>
            <person name="Pacheco D.M."/>
            <person name="Li D."/>
            <person name="Noel S.J."/>
            <person name="Moon C.D."/>
            <person name="Cookson A.L."/>
            <person name="Attwood G.T."/>
        </authorList>
    </citation>
    <scope>NUCLEOTIDE SEQUENCE [LARGE SCALE GENOMIC DNA]</scope>
    <source>
        <strain evidence="2">ATCC 51982 / DSM 14932 / B316</strain>
    </source>
</reference>
<keyword evidence="2" id="KW-1185">Reference proteome</keyword>
<dbReference type="AlphaFoldDB" id="E0S0V2"/>
<proteinExistence type="predicted"/>
<sequence>MPMNRFMQGMLFALLLVYVVSPVDFVPGPVDDILAIVLYAAANRNKFLPRKSTDNDRIEVIDVDGREI</sequence>
<dbReference type="HOGENOM" id="CLU_2786005_0_0_9"/>
<dbReference type="eggNOG" id="ENOG50326XH">
    <property type="taxonomic scope" value="Bacteria"/>
</dbReference>